<evidence type="ECO:0000313" key="3">
    <source>
        <dbReference type="Proteomes" id="UP000461768"/>
    </source>
</evidence>
<evidence type="ECO:0000313" key="2">
    <source>
        <dbReference type="EMBL" id="KAB1440943.1"/>
    </source>
</evidence>
<organism evidence="2 3">
    <name type="scientific">Candidatus Galacturonatibacter soehngenii</name>
    <dbReference type="NCBI Taxonomy" id="2307010"/>
    <lineage>
        <taxon>Bacteria</taxon>
        <taxon>Bacillati</taxon>
        <taxon>Bacillota</taxon>
        <taxon>Clostridia</taxon>
        <taxon>Lachnospirales</taxon>
        <taxon>Lachnospiraceae</taxon>
        <taxon>Candidatus Galacturonatibacter</taxon>
    </lineage>
</organism>
<feature type="transmembrane region" description="Helical" evidence="1">
    <location>
        <begin position="142"/>
        <end position="158"/>
    </location>
</feature>
<reference evidence="2 3" key="1">
    <citation type="submission" date="2019-09" db="EMBL/GenBank/DDBJ databases">
        <authorList>
            <person name="Valk L.C."/>
        </authorList>
    </citation>
    <scope>NUCLEOTIDE SEQUENCE [LARGE SCALE GENOMIC DNA]</scope>
    <source>
        <strain evidence="2">GalUA</strain>
    </source>
</reference>
<keyword evidence="1" id="KW-1133">Transmembrane helix</keyword>
<dbReference type="RefSeq" id="WP_151140503.1">
    <property type="nucleotide sequence ID" value="NZ_WAGX01000002.1"/>
</dbReference>
<dbReference type="OrthoDB" id="1779993at2"/>
<feature type="transmembrane region" description="Helical" evidence="1">
    <location>
        <begin position="115"/>
        <end position="136"/>
    </location>
</feature>
<proteinExistence type="predicted"/>
<keyword evidence="1" id="KW-0812">Transmembrane</keyword>
<dbReference type="Proteomes" id="UP000461768">
    <property type="component" value="Unassembled WGS sequence"/>
</dbReference>
<name>A0A7V7QP47_9FIRM</name>
<dbReference type="EMBL" id="WAGX01000002">
    <property type="protein sequence ID" value="KAB1440943.1"/>
    <property type="molecule type" value="Genomic_DNA"/>
</dbReference>
<gene>
    <name evidence="2" type="ORF">F7O84_00185</name>
</gene>
<dbReference type="Pfam" id="PF22564">
    <property type="entry name" value="HAAS"/>
    <property type="match status" value="1"/>
</dbReference>
<dbReference type="AlphaFoldDB" id="A0A7V7QP47"/>
<reference evidence="2 3" key="2">
    <citation type="submission" date="2020-02" db="EMBL/GenBank/DDBJ databases">
        <title>Candidatus Galacturonibacter soehngenii shows hetero-acetogenic catabolism of galacturonic acid but lacks a canonical carbon monoxide dehydrogenase/acetyl-CoA synthase complex.</title>
        <authorList>
            <person name="Diender M."/>
            <person name="Stouten G.R."/>
            <person name="Petersen J.F."/>
            <person name="Nielsen P.H."/>
            <person name="Dueholm M.S."/>
            <person name="Pronk J.T."/>
            <person name="Van Loosdrecht M.C.M."/>
        </authorList>
    </citation>
    <scope>NUCLEOTIDE SEQUENCE [LARGE SCALE GENOMIC DNA]</scope>
    <source>
        <strain evidence="2">GalUA</strain>
    </source>
</reference>
<keyword evidence="1" id="KW-0472">Membrane</keyword>
<keyword evidence="3" id="KW-1185">Reference proteome</keyword>
<evidence type="ECO:0000256" key="1">
    <source>
        <dbReference type="SAM" id="Phobius"/>
    </source>
</evidence>
<comment type="caution">
    <text evidence="2">The sequence shown here is derived from an EMBL/GenBank/DDBJ whole genome shotgun (WGS) entry which is preliminary data.</text>
</comment>
<accession>A0A7V7QP47</accession>
<sequence>MSKYEFLNILQVTLDGEVSQDVIDENLLYYNNYIDDEIRKGKKEIDILQLLGEPRLIAKTIIETSSVTKSTRTYTYSNEMEDEMQDKTNQRGFHASYDEHEGWDLRYGKFKINSWYGKMILIILLIVVLCLVGQIAVAILPIIFPVVVIFLLVSYFTGNRR</sequence>
<protein>
    <submittedName>
        <fullName evidence="2">DUF1700 domain-containing protein</fullName>
    </submittedName>
</protein>